<proteinExistence type="predicted"/>
<keyword evidence="2" id="KW-1185">Reference proteome</keyword>
<accession>A0AAN9DBR2</accession>
<name>A0AAN9DBR2_9TELE</name>
<protein>
    <submittedName>
        <fullName evidence="1">Uncharacterized protein</fullName>
    </submittedName>
</protein>
<dbReference type="EMBL" id="JAYKXH010000004">
    <property type="protein sequence ID" value="KAK7171539.1"/>
    <property type="molecule type" value="Genomic_DNA"/>
</dbReference>
<dbReference type="AlphaFoldDB" id="A0AAN9DBR2"/>
<reference evidence="1 2" key="1">
    <citation type="submission" date="2024-02" db="EMBL/GenBank/DDBJ databases">
        <title>Chromosome-level genome assembly of the Eurasian Minnow (Phoxinus phoxinus).</title>
        <authorList>
            <person name="Oriowo T.O."/>
            <person name="Martin S."/>
            <person name="Stange M."/>
            <person name="Chrysostomakis Y."/>
            <person name="Brown T."/>
            <person name="Winkler S."/>
            <person name="Kukowka S."/>
            <person name="Myers E.W."/>
            <person name="Bohne A."/>
        </authorList>
    </citation>
    <scope>NUCLEOTIDE SEQUENCE [LARGE SCALE GENOMIC DNA]</scope>
    <source>
        <strain evidence="1">ZFMK-TIS-60720</strain>
        <tissue evidence="1">Whole Organism</tissue>
    </source>
</reference>
<gene>
    <name evidence="1" type="ORF">R3I93_003983</name>
</gene>
<comment type="caution">
    <text evidence="1">The sequence shown here is derived from an EMBL/GenBank/DDBJ whole genome shotgun (WGS) entry which is preliminary data.</text>
</comment>
<evidence type="ECO:0000313" key="2">
    <source>
        <dbReference type="Proteomes" id="UP001364617"/>
    </source>
</evidence>
<dbReference type="Proteomes" id="UP001364617">
    <property type="component" value="Unassembled WGS sequence"/>
</dbReference>
<evidence type="ECO:0000313" key="1">
    <source>
        <dbReference type="EMBL" id="KAK7171539.1"/>
    </source>
</evidence>
<sequence>MNSRKSKMLTIPSLNQLPPFISAMPSNTRPPSRRMKRRRCVLFPNIGNSVNSVTRGNVTGEPLPSVPEVPAALKQHGKTRDEATFLSATDRARLFGINKR</sequence>
<organism evidence="1 2">
    <name type="scientific">Phoxinus phoxinus</name>
    <name type="common">Eurasian minnow</name>
    <dbReference type="NCBI Taxonomy" id="58324"/>
    <lineage>
        <taxon>Eukaryota</taxon>
        <taxon>Metazoa</taxon>
        <taxon>Chordata</taxon>
        <taxon>Craniata</taxon>
        <taxon>Vertebrata</taxon>
        <taxon>Euteleostomi</taxon>
        <taxon>Actinopterygii</taxon>
        <taxon>Neopterygii</taxon>
        <taxon>Teleostei</taxon>
        <taxon>Ostariophysi</taxon>
        <taxon>Cypriniformes</taxon>
        <taxon>Leuciscidae</taxon>
        <taxon>Phoxininae</taxon>
        <taxon>Phoxinus</taxon>
    </lineage>
</organism>